<organism evidence="1 2">
    <name type="scientific">Macroventuria anomochaeta</name>
    <dbReference type="NCBI Taxonomy" id="301207"/>
    <lineage>
        <taxon>Eukaryota</taxon>
        <taxon>Fungi</taxon>
        <taxon>Dikarya</taxon>
        <taxon>Ascomycota</taxon>
        <taxon>Pezizomycotina</taxon>
        <taxon>Dothideomycetes</taxon>
        <taxon>Pleosporomycetidae</taxon>
        <taxon>Pleosporales</taxon>
        <taxon>Pleosporineae</taxon>
        <taxon>Didymellaceae</taxon>
        <taxon>Macroventuria</taxon>
    </lineage>
</organism>
<dbReference type="EMBL" id="MU006706">
    <property type="protein sequence ID" value="KAF2630785.1"/>
    <property type="molecule type" value="Genomic_DNA"/>
</dbReference>
<gene>
    <name evidence="1" type="ORF">BU25DRAFT_408062</name>
</gene>
<name>A0ACB6S948_9PLEO</name>
<keyword evidence="2" id="KW-1185">Reference proteome</keyword>
<sequence>MREICSPDSVDALVSTPTRGLRPGLWETLLLPCLVVGLVNTKDEVARRISLANYLEPIIPFKISARVNDSAYIDEDELNVSRMPSVKLFGARRRSGRVLNVEHGTTTVVSAPYLRKVRKVAFHSSLGNGASMWVQANACSQASLARCSVNSREHFYKLIRLAQPRFNRPIVVAEGKRAEESVRPA</sequence>
<dbReference type="Proteomes" id="UP000799754">
    <property type="component" value="Unassembled WGS sequence"/>
</dbReference>
<evidence type="ECO:0000313" key="2">
    <source>
        <dbReference type="Proteomes" id="UP000799754"/>
    </source>
</evidence>
<reference evidence="1" key="1">
    <citation type="journal article" date="2020" name="Stud. Mycol.">
        <title>101 Dothideomycetes genomes: a test case for predicting lifestyles and emergence of pathogens.</title>
        <authorList>
            <person name="Haridas S."/>
            <person name="Albert R."/>
            <person name="Binder M."/>
            <person name="Bloem J."/>
            <person name="Labutti K."/>
            <person name="Salamov A."/>
            <person name="Andreopoulos B."/>
            <person name="Baker S."/>
            <person name="Barry K."/>
            <person name="Bills G."/>
            <person name="Bluhm B."/>
            <person name="Cannon C."/>
            <person name="Castanera R."/>
            <person name="Culley D."/>
            <person name="Daum C."/>
            <person name="Ezra D."/>
            <person name="Gonzalez J."/>
            <person name="Henrissat B."/>
            <person name="Kuo A."/>
            <person name="Liang C."/>
            <person name="Lipzen A."/>
            <person name="Lutzoni F."/>
            <person name="Magnuson J."/>
            <person name="Mondo S."/>
            <person name="Nolan M."/>
            <person name="Ohm R."/>
            <person name="Pangilinan J."/>
            <person name="Park H.-J."/>
            <person name="Ramirez L."/>
            <person name="Alfaro M."/>
            <person name="Sun H."/>
            <person name="Tritt A."/>
            <person name="Yoshinaga Y."/>
            <person name="Zwiers L.-H."/>
            <person name="Turgeon B."/>
            <person name="Goodwin S."/>
            <person name="Spatafora J."/>
            <person name="Crous P."/>
            <person name="Grigoriev I."/>
        </authorList>
    </citation>
    <scope>NUCLEOTIDE SEQUENCE</scope>
    <source>
        <strain evidence="1">CBS 525.71</strain>
    </source>
</reference>
<protein>
    <submittedName>
        <fullName evidence="1">Uncharacterized protein</fullName>
    </submittedName>
</protein>
<comment type="caution">
    <text evidence="1">The sequence shown here is derived from an EMBL/GenBank/DDBJ whole genome shotgun (WGS) entry which is preliminary data.</text>
</comment>
<evidence type="ECO:0000313" key="1">
    <source>
        <dbReference type="EMBL" id="KAF2630785.1"/>
    </source>
</evidence>
<accession>A0ACB6S948</accession>
<proteinExistence type="predicted"/>